<dbReference type="OrthoDB" id="9777460at2"/>
<dbReference type="EMBL" id="CP009285">
    <property type="protein sequence ID" value="AIQ57981.1"/>
    <property type="molecule type" value="Genomic_DNA"/>
</dbReference>
<dbReference type="PANTHER" id="PTHR21064:SF6">
    <property type="entry name" value="AMINOGLYCOSIDE PHOSPHOTRANSFERASE DOMAIN-CONTAINING PROTEIN"/>
    <property type="match status" value="1"/>
</dbReference>
<accession>A0A089L948</accession>
<dbReference type="Pfam" id="PF01636">
    <property type="entry name" value="APH"/>
    <property type="match status" value="1"/>
</dbReference>
<dbReference type="PANTHER" id="PTHR21064">
    <property type="entry name" value="AMINOGLYCOSIDE PHOSPHOTRANSFERASE DOMAIN-CONTAINING PROTEIN-RELATED"/>
    <property type="match status" value="1"/>
</dbReference>
<dbReference type="GO" id="GO:0019202">
    <property type="term" value="F:amino acid kinase activity"/>
    <property type="evidence" value="ECO:0007669"/>
    <property type="project" value="TreeGrafter"/>
</dbReference>
<reference evidence="3" key="1">
    <citation type="submission" date="2014-08" db="EMBL/GenBank/DDBJ databases">
        <title>Comparative genomics of the Paenibacillus odorifer group.</title>
        <authorList>
            <person name="den Bakker H.C."/>
            <person name="Tsai Y.-C.Y.-C."/>
            <person name="Martin N."/>
            <person name="Korlach J."/>
            <person name="Wiedmann M."/>
        </authorList>
    </citation>
    <scope>NUCLEOTIDE SEQUENCE [LARGE SCALE GENOMIC DNA]</scope>
    <source>
        <strain evidence="3">DSM 13188</strain>
    </source>
</reference>
<proteinExistence type="inferred from homology"/>
<dbReference type="HOGENOM" id="CLU_072586_0_0_9"/>
<dbReference type="SUPFAM" id="SSF56112">
    <property type="entry name" value="Protein kinase-like (PK-like)"/>
    <property type="match status" value="1"/>
</dbReference>
<evidence type="ECO:0000313" key="4">
    <source>
        <dbReference type="Proteomes" id="UP000029518"/>
    </source>
</evidence>
<dbReference type="Gene3D" id="3.30.200.20">
    <property type="entry name" value="Phosphorylase Kinase, domain 1"/>
    <property type="match status" value="1"/>
</dbReference>
<sequence length="324" mass="37481">MSDTAARIRDEILDSISEIFGVHVTEATQIDQGFLNLKWRLESDHGPLFVKQYSKIRYPEHLVDGLEISLTHQDQLQLQGIPVPKLFSHQGKYVLRTPSQERYVLMNLCDGNSIGPGTANEQQMYALGSVVGRMHKLLNTDLTPLPLHWNIRTTEAMRRNWDKRYLQATTAQCDETVAALEIQRRIIDGMDTGIFADCERGWGHWDLFVDNILFSADEVAAILDFDRLHFVYPEFDISRPILSCALSGDQLRLDRVHAFVTGYREYNPLTVDKLIRSIKLTWWKEAEWIAVPQKDEFTPLIRFRHENNWVAAHWDNLKDMFAGI</sequence>
<dbReference type="InterPro" id="IPR050249">
    <property type="entry name" value="Pseudomonas-type_ThrB"/>
</dbReference>
<dbReference type="InterPro" id="IPR002575">
    <property type="entry name" value="Aminoglycoside_PTrfase"/>
</dbReference>
<comment type="similarity">
    <text evidence="1">Belongs to the pseudomonas-type ThrB family.</text>
</comment>
<gene>
    <name evidence="3" type="ORF">PBOR_14370</name>
</gene>
<dbReference type="KEGG" id="pbd:PBOR_14370"/>
<evidence type="ECO:0000259" key="2">
    <source>
        <dbReference type="Pfam" id="PF01636"/>
    </source>
</evidence>
<evidence type="ECO:0000313" key="3">
    <source>
        <dbReference type="EMBL" id="AIQ57981.1"/>
    </source>
</evidence>
<dbReference type="RefSeq" id="WP_042212471.1">
    <property type="nucleotide sequence ID" value="NZ_CP009285.1"/>
</dbReference>
<dbReference type="Gene3D" id="3.90.1200.10">
    <property type="match status" value="1"/>
</dbReference>
<feature type="domain" description="Aminoglycoside phosphotransferase" evidence="2">
    <location>
        <begin position="27"/>
        <end position="268"/>
    </location>
</feature>
<keyword evidence="4" id="KW-1185">Reference proteome</keyword>
<organism evidence="3 4">
    <name type="scientific">Paenibacillus borealis</name>
    <dbReference type="NCBI Taxonomy" id="160799"/>
    <lineage>
        <taxon>Bacteria</taxon>
        <taxon>Bacillati</taxon>
        <taxon>Bacillota</taxon>
        <taxon>Bacilli</taxon>
        <taxon>Bacillales</taxon>
        <taxon>Paenibacillaceae</taxon>
        <taxon>Paenibacillus</taxon>
    </lineage>
</organism>
<evidence type="ECO:0000256" key="1">
    <source>
        <dbReference type="ARBA" id="ARBA00038240"/>
    </source>
</evidence>
<dbReference type="InterPro" id="IPR011009">
    <property type="entry name" value="Kinase-like_dom_sf"/>
</dbReference>
<dbReference type="AlphaFoldDB" id="A0A089L948"/>
<protein>
    <recommendedName>
        <fullName evidence="2">Aminoglycoside phosphotransferase domain-containing protein</fullName>
    </recommendedName>
</protein>
<dbReference type="Proteomes" id="UP000029518">
    <property type="component" value="Chromosome"/>
</dbReference>
<name>A0A089L948_PAEBO</name>